<evidence type="ECO:0000256" key="6">
    <source>
        <dbReference type="ARBA" id="ARBA00022771"/>
    </source>
</evidence>
<gene>
    <name evidence="19" type="ORF">MUK42_30807</name>
</gene>
<dbReference type="PROSITE" id="PS50089">
    <property type="entry name" value="ZF_RING_2"/>
    <property type="match status" value="1"/>
</dbReference>
<keyword evidence="5" id="KW-0732">Signal</keyword>
<dbReference type="SUPFAM" id="SSF52025">
    <property type="entry name" value="PA domain"/>
    <property type="match status" value="1"/>
</dbReference>
<reference evidence="19" key="1">
    <citation type="submission" date="2022-05" db="EMBL/GenBank/DDBJ databases">
        <title>The Musa troglodytarum L. genome provides insights into the mechanism of non-climacteric behaviour and enrichment of carotenoids.</title>
        <authorList>
            <person name="Wang J."/>
        </authorList>
    </citation>
    <scope>NUCLEOTIDE SEQUENCE</scope>
    <source>
        <tissue evidence="19">Leaf</tissue>
    </source>
</reference>
<evidence type="ECO:0000256" key="8">
    <source>
        <dbReference type="ARBA" id="ARBA00022927"/>
    </source>
</evidence>
<dbReference type="InterPro" id="IPR046450">
    <property type="entry name" value="PA_dom_sf"/>
</dbReference>
<sequence length="510" mass="55556">MGMGLLKYEAVPKTALFAFLLLCLLVGSAGGNLVLIGRNASLTFPAVEANFAPSVKGSGENGVLYVAEPLDACAPLTNEVAQGLYFRFALIIRGGCTFDVKVRSAQNAGFEAAIVYDNEDRGSLISRNSIGIHIHAVFVSKASGEILKEYSGRTDLELWIIPTFNNSIWSIMAISFISLLVVSAVLAMCSIIRRHHIRHERPRVSNIREFRGMSSQLVKAMPSLIFTSIVDDNCTSTTCAICLEDYNVGEKLRLLPCRHKFHALCVDFWLTTWRSFCPVCKQDARAGIANIPASEYTPLLSSGAATPSSNAGLSSFRSSMASSPAIQISSMPRRSQSNCQPHSFSSACSPATQIATMTPHSQSSLFSSACIANPQSSYGHSPAFRIGRSSLDPRNASSHSPQTYLLSSHSLEFPGSSSINSGLASSHILGSSYVSPSNLAASSSRQSYLRRCTESDRRWQQELQQQFDSLFYNDVVVRALNMIIQVLWFRSNFVFGCHHCVMGSQDADLL</sequence>
<evidence type="ECO:0000256" key="4">
    <source>
        <dbReference type="ARBA" id="ARBA00022723"/>
    </source>
</evidence>
<evidence type="ECO:0000256" key="16">
    <source>
        <dbReference type="PROSITE-ProRule" id="PRU00175"/>
    </source>
</evidence>
<evidence type="ECO:0000256" key="11">
    <source>
        <dbReference type="ARBA" id="ARBA00023157"/>
    </source>
</evidence>
<keyword evidence="8" id="KW-0653">Protein transport</keyword>
<keyword evidence="7" id="KW-0862">Zinc</keyword>
<keyword evidence="10 17" id="KW-0472">Membrane</keyword>
<feature type="transmembrane region" description="Helical" evidence="17">
    <location>
        <begin position="168"/>
        <end position="192"/>
    </location>
</feature>
<dbReference type="Pfam" id="PF13639">
    <property type="entry name" value="zf-RING_2"/>
    <property type="match status" value="1"/>
</dbReference>
<evidence type="ECO:0000256" key="14">
    <source>
        <dbReference type="ARBA" id="ARBA00046293"/>
    </source>
</evidence>
<keyword evidence="12" id="KW-0325">Glycoprotein</keyword>
<keyword evidence="4" id="KW-0479">Metal-binding</keyword>
<dbReference type="SMART" id="SM00184">
    <property type="entry name" value="RING"/>
    <property type="match status" value="1"/>
</dbReference>
<keyword evidence="1" id="KW-0813">Transport</keyword>
<evidence type="ECO:0000256" key="7">
    <source>
        <dbReference type="ARBA" id="ARBA00022833"/>
    </source>
</evidence>
<evidence type="ECO:0000256" key="2">
    <source>
        <dbReference type="ARBA" id="ARBA00022554"/>
    </source>
</evidence>
<dbReference type="EMBL" id="CP097506">
    <property type="protein sequence ID" value="URD99142.1"/>
    <property type="molecule type" value="Genomic_DNA"/>
</dbReference>
<dbReference type="Gene3D" id="3.30.40.10">
    <property type="entry name" value="Zinc/RING finger domain, C3HC4 (zinc finger)"/>
    <property type="match status" value="1"/>
</dbReference>
<dbReference type="InterPro" id="IPR051653">
    <property type="entry name" value="E3_ligase_sorting_rcpt"/>
</dbReference>
<keyword evidence="9 17" id="KW-1133">Transmembrane helix</keyword>
<accession>A0A9E7FQ43</accession>
<evidence type="ECO:0000256" key="15">
    <source>
        <dbReference type="ARBA" id="ARBA00060484"/>
    </source>
</evidence>
<dbReference type="GO" id="GO:0008270">
    <property type="term" value="F:zinc ion binding"/>
    <property type="evidence" value="ECO:0007669"/>
    <property type="project" value="UniProtKB-KW"/>
</dbReference>
<keyword evidence="3 17" id="KW-0812">Transmembrane</keyword>
<dbReference type="InterPro" id="IPR003137">
    <property type="entry name" value="PA_domain"/>
</dbReference>
<evidence type="ECO:0000256" key="5">
    <source>
        <dbReference type="ARBA" id="ARBA00022729"/>
    </source>
</evidence>
<dbReference type="GO" id="GO:0012505">
    <property type="term" value="C:endomembrane system"/>
    <property type="evidence" value="ECO:0007669"/>
    <property type="project" value="UniProtKB-SubCell"/>
</dbReference>
<evidence type="ECO:0000256" key="10">
    <source>
        <dbReference type="ARBA" id="ARBA00023136"/>
    </source>
</evidence>
<dbReference type="InterPro" id="IPR013083">
    <property type="entry name" value="Znf_RING/FYVE/PHD"/>
</dbReference>
<dbReference type="SUPFAM" id="SSF57850">
    <property type="entry name" value="RING/U-box"/>
    <property type="match status" value="1"/>
</dbReference>
<dbReference type="GO" id="GO:0032586">
    <property type="term" value="C:protein storage vacuole membrane"/>
    <property type="evidence" value="ECO:0007669"/>
    <property type="project" value="UniProtKB-SubCell"/>
</dbReference>
<dbReference type="FunFam" id="3.30.40.10:FF:000276">
    <property type="entry name" value="Receptor homology region transmembrane domain-and RING domain-containing protein 2"/>
    <property type="match status" value="1"/>
</dbReference>
<dbReference type="Pfam" id="PF02225">
    <property type="entry name" value="PA"/>
    <property type="match status" value="1"/>
</dbReference>
<keyword evidence="2" id="KW-0926">Vacuole</keyword>
<dbReference type="InterPro" id="IPR044744">
    <property type="entry name" value="ZNRF4/RNF13/RNF167_PA"/>
</dbReference>
<dbReference type="InterPro" id="IPR001841">
    <property type="entry name" value="Znf_RING"/>
</dbReference>
<evidence type="ECO:0000313" key="19">
    <source>
        <dbReference type="EMBL" id="URD99142.1"/>
    </source>
</evidence>
<feature type="domain" description="RING-type" evidence="18">
    <location>
        <begin position="239"/>
        <end position="281"/>
    </location>
</feature>
<proteinExistence type="predicted"/>
<evidence type="ECO:0000259" key="18">
    <source>
        <dbReference type="PROSITE" id="PS50089"/>
    </source>
</evidence>
<dbReference type="Gene3D" id="3.50.30.30">
    <property type="match status" value="1"/>
</dbReference>
<dbReference type="GO" id="GO:0015031">
    <property type="term" value="P:protein transport"/>
    <property type="evidence" value="ECO:0007669"/>
    <property type="project" value="UniProtKB-KW"/>
</dbReference>
<evidence type="ECO:0000256" key="9">
    <source>
        <dbReference type="ARBA" id="ARBA00022989"/>
    </source>
</evidence>
<keyword evidence="11" id="KW-1015">Disulfide bond</keyword>
<dbReference type="CDD" id="cd02123">
    <property type="entry name" value="PA_C_RZF_like"/>
    <property type="match status" value="1"/>
</dbReference>
<protein>
    <submittedName>
        <fullName evidence="19">E3 ubiquitin-protein ligase</fullName>
    </submittedName>
</protein>
<dbReference type="PANTHER" id="PTHR47168:SF5">
    <property type="entry name" value="RING-TYPE DOMAIN-CONTAINING PROTEIN"/>
    <property type="match status" value="1"/>
</dbReference>
<evidence type="ECO:0000256" key="13">
    <source>
        <dbReference type="ARBA" id="ARBA00046288"/>
    </source>
</evidence>
<evidence type="ECO:0000256" key="3">
    <source>
        <dbReference type="ARBA" id="ARBA00022692"/>
    </source>
</evidence>
<evidence type="ECO:0000313" key="20">
    <source>
        <dbReference type="Proteomes" id="UP001055439"/>
    </source>
</evidence>
<dbReference type="FunFam" id="3.50.30.30:FF:000020">
    <property type="entry name" value="Receptor homology region transmembrane domain-and RING domain-containing protein 2"/>
    <property type="match status" value="1"/>
</dbReference>
<dbReference type="AlphaFoldDB" id="A0A9E7FQ43"/>
<dbReference type="PANTHER" id="PTHR47168">
    <property type="entry name" value="RING ZINC FINGER DOMAIN SUPERFAMILY PROTEIN-RELATED"/>
    <property type="match status" value="1"/>
</dbReference>
<name>A0A9E7FQ43_9LILI</name>
<keyword evidence="6 16" id="KW-0863">Zinc-finger</keyword>
<evidence type="ECO:0000256" key="1">
    <source>
        <dbReference type="ARBA" id="ARBA00022448"/>
    </source>
</evidence>
<dbReference type="Proteomes" id="UP001055439">
    <property type="component" value="Chromosome 4"/>
</dbReference>
<evidence type="ECO:0000256" key="17">
    <source>
        <dbReference type="SAM" id="Phobius"/>
    </source>
</evidence>
<keyword evidence="20" id="KW-1185">Reference proteome</keyword>
<evidence type="ECO:0000256" key="12">
    <source>
        <dbReference type="ARBA" id="ARBA00023180"/>
    </source>
</evidence>
<dbReference type="OrthoDB" id="8062037at2759"/>
<organism evidence="19 20">
    <name type="scientific">Musa troglodytarum</name>
    <name type="common">fe'i banana</name>
    <dbReference type="NCBI Taxonomy" id="320322"/>
    <lineage>
        <taxon>Eukaryota</taxon>
        <taxon>Viridiplantae</taxon>
        <taxon>Streptophyta</taxon>
        <taxon>Embryophyta</taxon>
        <taxon>Tracheophyta</taxon>
        <taxon>Spermatophyta</taxon>
        <taxon>Magnoliopsida</taxon>
        <taxon>Liliopsida</taxon>
        <taxon>Zingiberales</taxon>
        <taxon>Musaceae</taxon>
        <taxon>Musa</taxon>
    </lineage>
</organism>
<comment type="subcellular location">
    <subcellularLocation>
        <location evidence="13">Endomembrane system</location>
        <topology evidence="13">Single-pass type I membrane protein</topology>
    </subcellularLocation>
    <subcellularLocation>
        <location evidence="14">Prevacuolar compartment membrane</location>
    </subcellularLocation>
    <subcellularLocation>
        <location evidence="15">Protein storage vacuole membrane</location>
    </subcellularLocation>
</comment>